<keyword evidence="1" id="KW-0547">Nucleotide-binding</keyword>
<dbReference type="GO" id="GO:0003724">
    <property type="term" value="F:RNA helicase activity"/>
    <property type="evidence" value="ECO:0007669"/>
    <property type="project" value="TreeGrafter"/>
</dbReference>
<dbReference type="Pfam" id="PF00271">
    <property type="entry name" value="Helicase_C"/>
    <property type="match status" value="1"/>
</dbReference>
<dbReference type="Gene3D" id="3.40.50.300">
    <property type="entry name" value="P-loop containing nucleotide triphosphate hydrolases"/>
    <property type="match status" value="1"/>
</dbReference>
<organism evidence="7">
    <name type="scientific">Cyclophora tenuis</name>
    <name type="common">Marine diatom</name>
    <dbReference type="NCBI Taxonomy" id="216820"/>
    <lineage>
        <taxon>Eukaryota</taxon>
        <taxon>Sar</taxon>
        <taxon>Stramenopiles</taxon>
        <taxon>Ochrophyta</taxon>
        <taxon>Bacillariophyta</taxon>
        <taxon>Fragilariophyceae</taxon>
        <taxon>Fragilariophycidae</taxon>
        <taxon>Cyclophorales</taxon>
        <taxon>Cyclophoraceae</taxon>
        <taxon>Cyclophora</taxon>
    </lineage>
</organism>
<keyword evidence="4" id="KW-0067">ATP-binding</keyword>
<dbReference type="GO" id="GO:0016787">
    <property type="term" value="F:hydrolase activity"/>
    <property type="evidence" value="ECO:0007669"/>
    <property type="project" value="UniProtKB-KW"/>
</dbReference>
<proteinExistence type="predicted"/>
<sequence length="194" mass="21829">MALALAKDMGAIYWREGFGPREERDATAVVSVLQYEDSLSQRASAMRGFQGVDGGSIEGRRLEHNHNDDDKDDSDQEDIEEEEEIKEEMEEDGRVRILLSTDLAARGLDVVDVSHVIQFDLAPDTDTYVHRAGRTGRLGRRGTVVSIITHDEEFVLDRLANQLQLQQSLHCLARQNNKNSKINKKSQPHSLTTT</sequence>
<reference evidence="7" key="1">
    <citation type="submission" date="2021-01" db="EMBL/GenBank/DDBJ databases">
        <authorList>
            <person name="Corre E."/>
            <person name="Pelletier E."/>
            <person name="Niang G."/>
            <person name="Scheremetjew M."/>
            <person name="Finn R."/>
            <person name="Kale V."/>
            <person name="Holt S."/>
            <person name="Cochrane G."/>
            <person name="Meng A."/>
            <person name="Brown T."/>
            <person name="Cohen L."/>
        </authorList>
    </citation>
    <scope>NUCLEOTIDE SEQUENCE</scope>
    <source>
        <strain evidence="7">ECT3854</strain>
    </source>
</reference>
<dbReference type="InterPro" id="IPR001650">
    <property type="entry name" value="Helicase_C-like"/>
</dbReference>
<dbReference type="GO" id="GO:0005524">
    <property type="term" value="F:ATP binding"/>
    <property type="evidence" value="ECO:0007669"/>
    <property type="project" value="UniProtKB-KW"/>
</dbReference>
<evidence type="ECO:0000256" key="2">
    <source>
        <dbReference type="ARBA" id="ARBA00022801"/>
    </source>
</evidence>
<dbReference type="SMART" id="SM00490">
    <property type="entry name" value="HELICc"/>
    <property type="match status" value="1"/>
</dbReference>
<dbReference type="PANTHER" id="PTHR47963:SF10">
    <property type="entry name" value="ATP-DEPENDENT RNA HELICASE DDX6_DHH1"/>
    <property type="match status" value="1"/>
</dbReference>
<accession>A0A7S1CWA0</accession>
<dbReference type="GO" id="GO:0003723">
    <property type="term" value="F:RNA binding"/>
    <property type="evidence" value="ECO:0007669"/>
    <property type="project" value="TreeGrafter"/>
</dbReference>
<feature type="region of interest" description="Disordered" evidence="5">
    <location>
        <begin position="47"/>
        <end position="87"/>
    </location>
</feature>
<feature type="compositionally biased region" description="Acidic residues" evidence="5">
    <location>
        <begin position="70"/>
        <end position="87"/>
    </location>
</feature>
<evidence type="ECO:0000256" key="5">
    <source>
        <dbReference type="SAM" id="MobiDB-lite"/>
    </source>
</evidence>
<feature type="compositionally biased region" description="Basic and acidic residues" evidence="5">
    <location>
        <begin position="58"/>
        <end position="69"/>
    </location>
</feature>
<dbReference type="AlphaFoldDB" id="A0A7S1CWA0"/>
<keyword evidence="2" id="KW-0378">Hydrolase</keyword>
<dbReference type="EMBL" id="HBFW01002275">
    <property type="protein sequence ID" value="CAD8930451.1"/>
    <property type="molecule type" value="Transcribed_RNA"/>
</dbReference>
<evidence type="ECO:0000256" key="4">
    <source>
        <dbReference type="ARBA" id="ARBA00022840"/>
    </source>
</evidence>
<evidence type="ECO:0000259" key="6">
    <source>
        <dbReference type="PROSITE" id="PS51194"/>
    </source>
</evidence>
<dbReference type="InterPro" id="IPR050547">
    <property type="entry name" value="DEAD_box_RNA_helicases"/>
</dbReference>
<keyword evidence="3" id="KW-0347">Helicase</keyword>
<dbReference type="SUPFAM" id="SSF52540">
    <property type="entry name" value="P-loop containing nucleoside triphosphate hydrolases"/>
    <property type="match status" value="1"/>
</dbReference>
<evidence type="ECO:0000256" key="1">
    <source>
        <dbReference type="ARBA" id="ARBA00022741"/>
    </source>
</evidence>
<evidence type="ECO:0000313" key="7">
    <source>
        <dbReference type="EMBL" id="CAD8930451.1"/>
    </source>
</evidence>
<dbReference type="PROSITE" id="PS51194">
    <property type="entry name" value="HELICASE_CTER"/>
    <property type="match status" value="1"/>
</dbReference>
<protein>
    <recommendedName>
        <fullName evidence="6">Helicase C-terminal domain-containing protein</fullName>
    </recommendedName>
</protein>
<dbReference type="InterPro" id="IPR027417">
    <property type="entry name" value="P-loop_NTPase"/>
</dbReference>
<dbReference type="PANTHER" id="PTHR47963">
    <property type="entry name" value="DEAD-BOX ATP-DEPENDENT RNA HELICASE 47, MITOCHONDRIAL"/>
    <property type="match status" value="1"/>
</dbReference>
<gene>
    <name evidence="7" type="ORF">CTEN0397_LOCUS1473</name>
</gene>
<feature type="domain" description="Helicase C-terminal" evidence="6">
    <location>
        <begin position="1"/>
        <end position="180"/>
    </location>
</feature>
<name>A0A7S1CWA0_CYCTE</name>
<evidence type="ECO:0000256" key="3">
    <source>
        <dbReference type="ARBA" id="ARBA00022806"/>
    </source>
</evidence>